<dbReference type="AlphaFoldDB" id="A0AA37P8T3"/>
<dbReference type="Pfam" id="PF04082">
    <property type="entry name" value="Fungal_trans"/>
    <property type="match status" value="1"/>
</dbReference>
<dbReference type="PANTHER" id="PTHR31001:SF74">
    <property type="entry name" value="ZN(II)2CYS6 TRANSCRIPTION FACTOR (EUROFUNG)"/>
    <property type="match status" value="1"/>
</dbReference>
<comment type="caution">
    <text evidence="6">The sequence shown here is derived from an EMBL/GenBank/DDBJ whole genome shotgun (WGS) entry which is preliminary data.</text>
</comment>
<keyword evidence="2" id="KW-0479">Metal-binding</keyword>
<organism evidence="6 7">
    <name type="scientific">Colletotrichum spaethianum</name>
    <dbReference type="NCBI Taxonomy" id="700344"/>
    <lineage>
        <taxon>Eukaryota</taxon>
        <taxon>Fungi</taxon>
        <taxon>Dikarya</taxon>
        <taxon>Ascomycota</taxon>
        <taxon>Pezizomycotina</taxon>
        <taxon>Sordariomycetes</taxon>
        <taxon>Hypocreomycetidae</taxon>
        <taxon>Glomerellales</taxon>
        <taxon>Glomerellaceae</taxon>
        <taxon>Colletotrichum</taxon>
        <taxon>Colletotrichum spaethianum species complex</taxon>
    </lineage>
</organism>
<evidence type="ECO:0000256" key="1">
    <source>
        <dbReference type="ARBA" id="ARBA00004123"/>
    </source>
</evidence>
<dbReference type="GO" id="GO:0000981">
    <property type="term" value="F:DNA-binding transcription factor activity, RNA polymerase II-specific"/>
    <property type="evidence" value="ECO:0007669"/>
    <property type="project" value="InterPro"/>
</dbReference>
<dbReference type="PROSITE" id="PS50048">
    <property type="entry name" value="ZN2_CY6_FUNGAL_2"/>
    <property type="match status" value="1"/>
</dbReference>
<dbReference type="SMART" id="SM00906">
    <property type="entry name" value="Fungal_trans"/>
    <property type="match status" value="1"/>
</dbReference>
<evidence type="ECO:0000313" key="6">
    <source>
        <dbReference type="EMBL" id="GKT47765.1"/>
    </source>
</evidence>
<feature type="domain" description="Zn(2)-C6 fungal-type" evidence="5">
    <location>
        <begin position="39"/>
        <end position="68"/>
    </location>
</feature>
<dbReference type="InterPro" id="IPR036864">
    <property type="entry name" value="Zn2-C6_fun-type_DNA-bd_sf"/>
</dbReference>
<comment type="subcellular location">
    <subcellularLocation>
        <location evidence="1">Nucleus</location>
    </subcellularLocation>
</comment>
<dbReference type="GO" id="GO:0005634">
    <property type="term" value="C:nucleus"/>
    <property type="evidence" value="ECO:0007669"/>
    <property type="project" value="UniProtKB-SubCell"/>
</dbReference>
<keyword evidence="7" id="KW-1185">Reference proteome</keyword>
<sequence length="710" mass="79803">MAQSALSTTGTFSQGRDNVEPTLAARLSASRRRDKPQLSCGLCRRRKTRCDRQQPCATCSLRGHPCVYLANQTSGVISRQTAGDTASLQDRITDLERLVLTLSSLPMKPKINTVGVTSIPSPTNNGDTVFDDRLETGSMRVSASKHQYVGSDHWAAILDSIADLKNHFDREEHLMLAESPIQSLDGDSNEDGVFGPQHPSQRALLLYGCRPASSMAEILSGLPPKSAVDRYVERYFSRLDLVASSSVHGPSFIEEYDKFWTDPESVPIMWVGLLYSMLCLAIVASDPASHRSEQKQQQLQIDLYREKLVQCLMMGEYTQGGQHALETFTNYVYIEFRIRDDAEKDVWFLLGLEVNLAKRMGYHRDPKHFNDINPLQGEMRRRVWATILLGDILISGQMGMPRMIRDHEFDTAEPRNLNDEDLNRSMVVIPKSRPETEHTTALGIIARRRILIALGTISDLTASLVPCSYAEIMRVDAILHKARMSIPPALQMKSMAASVTDSPQTIMARIFLSHMFYKGQIMLHRRFLFAETASQPRDTFSYSRNTCLEASLAMLHIQKVLDEETCPGGLLRMMHWRVGSIMNHQFLTATMILCSLVHRKHILNRAGEIISALRTARSIWMRRGDGSREAKKATQAVSIVLAQAGGPRFDTNLFVERDNFVAVSNNGTDNGHLTSSNKVHEEIGFDEMETIFFVETFGLDHGKRIDDIIK</sequence>
<reference evidence="6 7" key="1">
    <citation type="submission" date="2022-03" db="EMBL/GenBank/DDBJ databases">
        <title>Genome data of Colletotrichum spp.</title>
        <authorList>
            <person name="Utami Y.D."/>
            <person name="Hiruma K."/>
        </authorList>
    </citation>
    <scope>NUCLEOTIDE SEQUENCE [LARGE SCALE GENOMIC DNA]</scope>
    <source>
        <strain evidence="6 7">MAFF 239500</strain>
    </source>
</reference>
<dbReference type="GeneID" id="73328748"/>
<evidence type="ECO:0000256" key="2">
    <source>
        <dbReference type="ARBA" id="ARBA00022723"/>
    </source>
</evidence>
<gene>
    <name evidence="6" type="ORF">ColSpa_07946</name>
</gene>
<dbReference type="InterPro" id="IPR050613">
    <property type="entry name" value="Sec_Metabolite_Reg"/>
</dbReference>
<protein>
    <submittedName>
        <fullName evidence="6">Fusarisetin A cluster transcription factor fsa6</fullName>
    </submittedName>
</protein>
<dbReference type="RefSeq" id="XP_049130115.1">
    <property type="nucleotide sequence ID" value="XM_049274158.1"/>
</dbReference>
<dbReference type="GO" id="GO:0006351">
    <property type="term" value="P:DNA-templated transcription"/>
    <property type="evidence" value="ECO:0007669"/>
    <property type="project" value="InterPro"/>
</dbReference>
<keyword evidence="3" id="KW-0539">Nucleus</keyword>
<dbReference type="CDD" id="cd00067">
    <property type="entry name" value="GAL4"/>
    <property type="match status" value="1"/>
</dbReference>
<dbReference type="PANTHER" id="PTHR31001">
    <property type="entry name" value="UNCHARACTERIZED TRANSCRIPTIONAL REGULATORY PROTEIN"/>
    <property type="match status" value="1"/>
</dbReference>
<evidence type="ECO:0000259" key="5">
    <source>
        <dbReference type="PROSITE" id="PS50048"/>
    </source>
</evidence>
<dbReference type="GO" id="GO:0003677">
    <property type="term" value="F:DNA binding"/>
    <property type="evidence" value="ECO:0007669"/>
    <property type="project" value="InterPro"/>
</dbReference>
<dbReference type="Gene3D" id="4.10.240.10">
    <property type="entry name" value="Zn(2)-C6 fungal-type DNA-binding domain"/>
    <property type="match status" value="1"/>
</dbReference>
<accession>A0AA37P8T3</accession>
<dbReference type="SMART" id="SM00066">
    <property type="entry name" value="GAL4"/>
    <property type="match status" value="1"/>
</dbReference>
<dbReference type="InterPro" id="IPR007219">
    <property type="entry name" value="XnlR_reg_dom"/>
</dbReference>
<feature type="compositionally biased region" description="Polar residues" evidence="4">
    <location>
        <begin position="1"/>
        <end position="16"/>
    </location>
</feature>
<dbReference type="CDD" id="cd12148">
    <property type="entry name" value="fungal_TF_MHR"/>
    <property type="match status" value="1"/>
</dbReference>
<dbReference type="InterPro" id="IPR001138">
    <property type="entry name" value="Zn2Cys6_DnaBD"/>
</dbReference>
<dbReference type="Pfam" id="PF00172">
    <property type="entry name" value="Zn_clus"/>
    <property type="match status" value="1"/>
</dbReference>
<evidence type="ECO:0000313" key="7">
    <source>
        <dbReference type="Proteomes" id="UP001055115"/>
    </source>
</evidence>
<dbReference type="SUPFAM" id="SSF57701">
    <property type="entry name" value="Zn2/Cys6 DNA-binding domain"/>
    <property type="match status" value="1"/>
</dbReference>
<evidence type="ECO:0000256" key="3">
    <source>
        <dbReference type="ARBA" id="ARBA00023242"/>
    </source>
</evidence>
<dbReference type="Proteomes" id="UP001055115">
    <property type="component" value="Unassembled WGS sequence"/>
</dbReference>
<name>A0AA37P8T3_9PEZI</name>
<proteinExistence type="predicted"/>
<dbReference type="GO" id="GO:0008270">
    <property type="term" value="F:zinc ion binding"/>
    <property type="evidence" value="ECO:0007669"/>
    <property type="project" value="InterPro"/>
</dbReference>
<dbReference type="EMBL" id="BQXU01000020">
    <property type="protein sequence ID" value="GKT47765.1"/>
    <property type="molecule type" value="Genomic_DNA"/>
</dbReference>
<feature type="region of interest" description="Disordered" evidence="4">
    <location>
        <begin position="1"/>
        <end position="20"/>
    </location>
</feature>
<dbReference type="PROSITE" id="PS00463">
    <property type="entry name" value="ZN2_CY6_FUNGAL_1"/>
    <property type="match status" value="1"/>
</dbReference>
<evidence type="ECO:0000256" key="4">
    <source>
        <dbReference type="SAM" id="MobiDB-lite"/>
    </source>
</evidence>